<keyword evidence="2" id="KW-1185">Reference proteome</keyword>
<protein>
    <submittedName>
        <fullName evidence="1">DUF4228 domain-containing protein</fullName>
    </submittedName>
</protein>
<name>A0A3S4PV37_9MAGN</name>
<organism evidence="1 2">
    <name type="scientific">Cinnamomum micranthum f. kanehirae</name>
    <dbReference type="NCBI Taxonomy" id="337451"/>
    <lineage>
        <taxon>Eukaryota</taxon>
        <taxon>Viridiplantae</taxon>
        <taxon>Streptophyta</taxon>
        <taxon>Embryophyta</taxon>
        <taxon>Tracheophyta</taxon>
        <taxon>Spermatophyta</taxon>
        <taxon>Magnoliopsida</taxon>
        <taxon>Magnoliidae</taxon>
        <taxon>Laurales</taxon>
        <taxon>Lauraceae</taxon>
        <taxon>Cinnamomum</taxon>
    </lineage>
</organism>
<gene>
    <name evidence="1" type="ORF">CKAN_02454000</name>
</gene>
<dbReference type="EMBL" id="QPKB01000011">
    <property type="protein sequence ID" value="RWR95209.1"/>
    <property type="molecule type" value="Genomic_DNA"/>
</dbReference>
<dbReference type="AlphaFoldDB" id="A0A3S4PV37"/>
<dbReference type="PANTHER" id="PTHR33052">
    <property type="entry name" value="DUF4228 DOMAIN PROTEIN-RELATED"/>
    <property type="match status" value="1"/>
</dbReference>
<evidence type="ECO:0000313" key="1">
    <source>
        <dbReference type="EMBL" id="RWR95209.1"/>
    </source>
</evidence>
<dbReference type="Proteomes" id="UP000283530">
    <property type="component" value="Unassembled WGS sequence"/>
</dbReference>
<proteinExistence type="predicted"/>
<reference evidence="1 2" key="1">
    <citation type="journal article" date="2019" name="Nat. Plants">
        <title>Stout camphor tree genome fills gaps in understanding of flowering plant genome evolution.</title>
        <authorList>
            <person name="Chaw S.M."/>
            <person name="Liu Y.C."/>
            <person name="Wu Y.W."/>
            <person name="Wang H.Y."/>
            <person name="Lin C.I."/>
            <person name="Wu C.S."/>
            <person name="Ke H.M."/>
            <person name="Chang L.Y."/>
            <person name="Hsu C.Y."/>
            <person name="Yang H.T."/>
            <person name="Sudianto E."/>
            <person name="Hsu M.H."/>
            <person name="Wu K.P."/>
            <person name="Wang L.N."/>
            <person name="Leebens-Mack J.H."/>
            <person name="Tsai I.J."/>
        </authorList>
    </citation>
    <scope>NUCLEOTIDE SEQUENCE [LARGE SCALE GENOMIC DNA]</scope>
    <source>
        <strain evidence="2">cv. Chaw 1501</strain>
        <tissue evidence="1">Young leaves</tissue>
    </source>
</reference>
<comment type="caution">
    <text evidence="1">The sequence shown here is derived from an EMBL/GenBank/DDBJ whole genome shotgun (WGS) entry which is preliminary data.</text>
</comment>
<dbReference type="OrthoDB" id="777898at2759"/>
<dbReference type="InterPro" id="IPR025322">
    <property type="entry name" value="PADRE_dom"/>
</dbReference>
<dbReference type="Pfam" id="PF14009">
    <property type="entry name" value="PADRE"/>
    <property type="match status" value="1"/>
</dbReference>
<sequence length="151" mass="16783">MGNYLSCIPQKSLAAKLIDSRGNLRSIETPIKAAELMLEEPGHVICPAEELKRKRRVIAMKAEGELLAGKVYLLFPVSRVNSKVSESDMARIDAKKKKKNGKIRVFPEGEEVRVCSGGGDEKGEDDTGFLGHRKSNYRQWRPALETINEGT</sequence>
<evidence type="ECO:0000313" key="2">
    <source>
        <dbReference type="Proteomes" id="UP000283530"/>
    </source>
</evidence>
<dbReference type="STRING" id="337451.A0A3S4PV37"/>
<accession>A0A3S4PV37</accession>